<reference evidence="1 2" key="1">
    <citation type="journal article" date="2013" name="Genome Announc.">
        <title>Complete Genome Sequence of the Thermophilic and Facultatively Chemolithoautotrophic Sulfate Reducer Archaeoglobus sulfaticallidus Strain PM70-1T.</title>
        <authorList>
            <person name="Stokke R."/>
            <person name="Hocking W.P."/>
            <person name="Steinsbu B.O."/>
            <person name="Steen I.H."/>
        </authorList>
    </citation>
    <scope>NUCLEOTIDE SEQUENCE [LARGE SCALE GENOMIC DNA]</scope>
    <source>
        <strain evidence="1">PM70-1</strain>
    </source>
</reference>
<dbReference type="AlphaFoldDB" id="N0BMJ3"/>
<accession>N0BMJ3</accession>
<dbReference type="Proteomes" id="UP000013307">
    <property type="component" value="Chromosome"/>
</dbReference>
<dbReference type="OrthoDB" id="378697at2157"/>
<dbReference type="GeneID" id="15393519"/>
<evidence type="ECO:0000313" key="1">
    <source>
        <dbReference type="EMBL" id="AGK61851.1"/>
    </source>
</evidence>
<dbReference type="STRING" id="387631.Asulf_01885"/>
<organism evidence="1 2">
    <name type="scientific">Archaeoglobus sulfaticallidus PM70-1</name>
    <dbReference type="NCBI Taxonomy" id="387631"/>
    <lineage>
        <taxon>Archaea</taxon>
        <taxon>Methanobacteriati</taxon>
        <taxon>Methanobacteriota</taxon>
        <taxon>Archaeoglobi</taxon>
        <taxon>Archaeoglobales</taxon>
        <taxon>Archaeoglobaceae</taxon>
        <taxon>Archaeoglobus</taxon>
    </lineage>
</organism>
<dbReference type="EMBL" id="CP005290">
    <property type="protein sequence ID" value="AGK61851.1"/>
    <property type="molecule type" value="Genomic_DNA"/>
</dbReference>
<proteinExistence type="predicted"/>
<protein>
    <submittedName>
        <fullName evidence="1">Uncharacterized protein</fullName>
    </submittedName>
</protein>
<keyword evidence="2" id="KW-1185">Reference proteome</keyword>
<dbReference type="eggNOG" id="arCOG15027">
    <property type="taxonomic scope" value="Archaea"/>
</dbReference>
<dbReference type="RefSeq" id="WP_015591447.1">
    <property type="nucleotide sequence ID" value="NC_021169.1"/>
</dbReference>
<name>N0BMJ3_9EURY</name>
<dbReference type="HOGENOM" id="CLU_2257214_0_0_2"/>
<evidence type="ECO:0000313" key="2">
    <source>
        <dbReference type="Proteomes" id="UP000013307"/>
    </source>
</evidence>
<gene>
    <name evidence="1" type="ORF">Asulf_01885</name>
</gene>
<sequence>MDVQMKKSLLWDAFDELRKTWGVDERILENLDYGEEETVDGIPQSWAEKLYEIKNKYQLDDIDFLFIVGAAIGYYQGQKNVKDVLRRKISTVNEFVSSLIPNK</sequence>
<dbReference type="KEGG" id="ast:Asulf_01885"/>